<dbReference type="EMBL" id="JAAGNN010000022">
    <property type="protein sequence ID" value="KAF4074580.1"/>
    <property type="molecule type" value="Genomic_DNA"/>
</dbReference>
<accession>A0A7J5ZVP6</accession>
<dbReference type="GO" id="GO:0003676">
    <property type="term" value="F:nucleic acid binding"/>
    <property type="evidence" value="ECO:0007669"/>
    <property type="project" value="InterPro"/>
</dbReference>
<sequence>MPFFTVWKQSLLHRETTDETRKILKMAPRCDIGRRQAGGGGVMFWAMFCWECLGPGIHVACYFDTYHLPKHCCRPSTPGYTVTVFLNGSGLFQKVNAPCHTARTVQERFEEHDRDQGVDSAFKFPRSQSDRTSLGCFGNT</sequence>
<dbReference type="InterPro" id="IPR036397">
    <property type="entry name" value="RNaseH_sf"/>
</dbReference>
<evidence type="ECO:0000313" key="1">
    <source>
        <dbReference type="EMBL" id="KAF4074580.1"/>
    </source>
</evidence>
<dbReference type="Proteomes" id="UP000593565">
    <property type="component" value="Unassembled WGS sequence"/>
</dbReference>
<gene>
    <name evidence="1" type="ORF">AMELA_G00241010</name>
</gene>
<dbReference type="Gene3D" id="3.30.420.10">
    <property type="entry name" value="Ribonuclease H-like superfamily/Ribonuclease H"/>
    <property type="match status" value="1"/>
</dbReference>
<name>A0A7J5ZVP6_AMEME</name>
<proteinExistence type="predicted"/>
<comment type="caution">
    <text evidence="1">The sequence shown here is derived from an EMBL/GenBank/DDBJ whole genome shotgun (WGS) entry which is preliminary data.</text>
</comment>
<reference evidence="1 2" key="1">
    <citation type="submission" date="2020-02" db="EMBL/GenBank/DDBJ databases">
        <title>A chromosome-scale genome assembly of the black bullhead catfish (Ameiurus melas).</title>
        <authorList>
            <person name="Wen M."/>
            <person name="Zham M."/>
            <person name="Cabau C."/>
            <person name="Klopp C."/>
            <person name="Donnadieu C."/>
            <person name="Roques C."/>
            <person name="Bouchez O."/>
            <person name="Lampietro C."/>
            <person name="Jouanno E."/>
            <person name="Herpin A."/>
            <person name="Louis A."/>
            <person name="Berthelot C."/>
            <person name="Parey E."/>
            <person name="Roest-Crollius H."/>
            <person name="Braasch I."/>
            <person name="Postlethwait J."/>
            <person name="Robinson-Rechavi M."/>
            <person name="Echchiki A."/>
            <person name="Begum T."/>
            <person name="Montfort J."/>
            <person name="Schartl M."/>
            <person name="Bobe J."/>
            <person name="Guiguen Y."/>
        </authorList>
    </citation>
    <scope>NUCLEOTIDE SEQUENCE [LARGE SCALE GENOMIC DNA]</scope>
    <source>
        <strain evidence="1">M_S1</strain>
        <tissue evidence="1">Blood</tissue>
    </source>
</reference>
<keyword evidence="2" id="KW-1185">Reference proteome</keyword>
<protein>
    <submittedName>
        <fullName evidence="1">Uncharacterized protein</fullName>
    </submittedName>
</protein>
<dbReference type="AlphaFoldDB" id="A0A7J5ZVP6"/>
<organism evidence="1 2">
    <name type="scientific">Ameiurus melas</name>
    <name type="common">Black bullhead</name>
    <name type="synonym">Silurus melas</name>
    <dbReference type="NCBI Taxonomy" id="219545"/>
    <lineage>
        <taxon>Eukaryota</taxon>
        <taxon>Metazoa</taxon>
        <taxon>Chordata</taxon>
        <taxon>Craniata</taxon>
        <taxon>Vertebrata</taxon>
        <taxon>Euteleostomi</taxon>
        <taxon>Actinopterygii</taxon>
        <taxon>Neopterygii</taxon>
        <taxon>Teleostei</taxon>
        <taxon>Ostariophysi</taxon>
        <taxon>Siluriformes</taxon>
        <taxon>Ictaluridae</taxon>
        <taxon>Ameiurus</taxon>
    </lineage>
</organism>
<evidence type="ECO:0000313" key="2">
    <source>
        <dbReference type="Proteomes" id="UP000593565"/>
    </source>
</evidence>